<name>A0A6C0K3Z9_9ZZZZ</name>
<keyword evidence="1" id="KW-0472">Membrane</keyword>
<feature type="transmembrane region" description="Helical" evidence="1">
    <location>
        <begin position="107"/>
        <end position="127"/>
    </location>
</feature>
<evidence type="ECO:0000313" key="2">
    <source>
        <dbReference type="EMBL" id="QHU10938.1"/>
    </source>
</evidence>
<reference evidence="2" key="1">
    <citation type="journal article" date="2020" name="Nature">
        <title>Giant virus diversity and host interactions through global metagenomics.</title>
        <authorList>
            <person name="Schulz F."/>
            <person name="Roux S."/>
            <person name="Paez-Espino D."/>
            <person name="Jungbluth S."/>
            <person name="Walsh D.A."/>
            <person name="Denef V.J."/>
            <person name="McMahon K.D."/>
            <person name="Konstantinidis K.T."/>
            <person name="Eloe-Fadrosh E.A."/>
            <person name="Kyrpides N.C."/>
            <person name="Woyke T."/>
        </authorList>
    </citation>
    <scope>NUCLEOTIDE SEQUENCE</scope>
    <source>
        <strain evidence="2">GVMAG-S-1101165-83</strain>
    </source>
</reference>
<feature type="transmembrane region" description="Helical" evidence="1">
    <location>
        <begin position="77"/>
        <end position="95"/>
    </location>
</feature>
<dbReference type="EMBL" id="MN740774">
    <property type="protein sequence ID" value="QHU10938.1"/>
    <property type="molecule type" value="Genomic_DNA"/>
</dbReference>
<dbReference type="AlphaFoldDB" id="A0A6C0K3Z9"/>
<sequence>MNLGNSKIIYYVLYYALFAIGQALSMWGQYVTLPYTNLTYWQAFSMAIPFAWSNWLFTTFAIDIGHTHDIASPTQDTFLLIVLQFTYLLIINRFYLKKHITKSDLYAFFIILIGYAVSLFHLISKALGKKEPKLNKKTEDGEEFILDNTP</sequence>
<organism evidence="2">
    <name type="scientific">viral metagenome</name>
    <dbReference type="NCBI Taxonomy" id="1070528"/>
    <lineage>
        <taxon>unclassified sequences</taxon>
        <taxon>metagenomes</taxon>
        <taxon>organismal metagenomes</taxon>
    </lineage>
</organism>
<feature type="transmembrane region" description="Helical" evidence="1">
    <location>
        <begin position="12"/>
        <end position="31"/>
    </location>
</feature>
<keyword evidence="1" id="KW-0812">Transmembrane</keyword>
<feature type="transmembrane region" description="Helical" evidence="1">
    <location>
        <begin position="43"/>
        <end position="65"/>
    </location>
</feature>
<evidence type="ECO:0000256" key="1">
    <source>
        <dbReference type="SAM" id="Phobius"/>
    </source>
</evidence>
<proteinExistence type="predicted"/>
<accession>A0A6C0K3Z9</accession>
<keyword evidence="1" id="KW-1133">Transmembrane helix</keyword>
<protein>
    <submittedName>
        <fullName evidence="2">Uncharacterized protein</fullName>
    </submittedName>
</protein>